<organism evidence="5 6">
    <name type="scientific">Parafrankia irregularis</name>
    <dbReference type="NCBI Taxonomy" id="795642"/>
    <lineage>
        <taxon>Bacteria</taxon>
        <taxon>Bacillati</taxon>
        <taxon>Actinomycetota</taxon>
        <taxon>Actinomycetes</taxon>
        <taxon>Frankiales</taxon>
        <taxon>Frankiaceae</taxon>
        <taxon>Parafrankia</taxon>
    </lineage>
</organism>
<dbReference type="CDD" id="cd01392">
    <property type="entry name" value="HTH_LacI"/>
    <property type="match status" value="1"/>
</dbReference>
<evidence type="ECO:0000259" key="4">
    <source>
        <dbReference type="PROSITE" id="PS50932"/>
    </source>
</evidence>
<accession>A0A0S4QUX4</accession>
<dbReference type="GO" id="GO:0003700">
    <property type="term" value="F:DNA-binding transcription factor activity"/>
    <property type="evidence" value="ECO:0007669"/>
    <property type="project" value="TreeGrafter"/>
</dbReference>
<keyword evidence="6" id="KW-1185">Reference proteome</keyword>
<dbReference type="Gene3D" id="3.40.50.2300">
    <property type="match status" value="2"/>
</dbReference>
<dbReference type="SMART" id="SM00354">
    <property type="entry name" value="HTH_LACI"/>
    <property type="match status" value="1"/>
</dbReference>
<dbReference type="SUPFAM" id="SSF47413">
    <property type="entry name" value="lambda repressor-like DNA-binding domains"/>
    <property type="match status" value="1"/>
</dbReference>
<dbReference type="SUPFAM" id="SSF53822">
    <property type="entry name" value="Periplasmic binding protein-like I"/>
    <property type="match status" value="1"/>
</dbReference>
<dbReference type="InterPro" id="IPR010982">
    <property type="entry name" value="Lambda_DNA-bd_dom_sf"/>
</dbReference>
<evidence type="ECO:0000256" key="3">
    <source>
        <dbReference type="ARBA" id="ARBA00023163"/>
    </source>
</evidence>
<evidence type="ECO:0000256" key="2">
    <source>
        <dbReference type="ARBA" id="ARBA00023125"/>
    </source>
</evidence>
<evidence type="ECO:0000313" key="6">
    <source>
        <dbReference type="Proteomes" id="UP000198802"/>
    </source>
</evidence>
<sequence>MTAEHTAPDAPAAAVQQQRRAPTLEAVAELAGVSRATVSRVVNDSERVSPEARDAVNAAIAELGYVPNRAARSLVTRRTDTIALIMHERSDTVFADPFFASMLRGVNHALTSTDLQLVLIQIQGDPQRDRALRYVGNGHVDGVLLISLHGDDELATSVSKAGVPLVMAGRLLTDDRVDSVDADNVGGARRAVRHLVTTGRREIATIAGPQDMSVGVDRLRGYTEEVQAAGLPGSADWIATGDFTEAGGRAAMERLLAAHPTLDAVFAASDLMALGALQALRAAGRRIPTDVAVVGFDDTALAPYADPPLTTIRQPVERLGEEMVHLLLRRINDGAGAGSGAGADPSAVVLPTELVIRSSA</sequence>
<dbReference type="InterPro" id="IPR028082">
    <property type="entry name" value="Peripla_BP_I"/>
</dbReference>
<dbReference type="Pfam" id="PF13377">
    <property type="entry name" value="Peripla_BP_3"/>
    <property type="match status" value="1"/>
</dbReference>
<dbReference type="AlphaFoldDB" id="A0A0S4QUX4"/>
<reference evidence="6" key="1">
    <citation type="submission" date="2015-11" db="EMBL/GenBank/DDBJ databases">
        <authorList>
            <person name="Varghese N."/>
        </authorList>
    </citation>
    <scope>NUCLEOTIDE SEQUENCE [LARGE SCALE GENOMIC DNA]</scope>
    <source>
        <strain evidence="6">DSM 45899</strain>
    </source>
</reference>
<dbReference type="PROSITE" id="PS50932">
    <property type="entry name" value="HTH_LACI_2"/>
    <property type="match status" value="1"/>
</dbReference>
<dbReference type="Proteomes" id="UP000198802">
    <property type="component" value="Unassembled WGS sequence"/>
</dbReference>
<proteinExistence type="predicted"/>
<protein>
    <submittedName>
        <fullName evidence="5">DNA-binding transcriptional regulator, LacI/PurR family</fullName>
    </submittedName>
</protein>
<keyword evidence="1" id="KW-0805">Transcription regulation</keyword>
<dbReference type="PANTHER" id="PTHR30146">
    <property type="entry name" value="LACI-RELATED TRANSCRIPTIONAL REPRESSOR"/>
    <property type="match status" value="1"/>
</dbReference>
<evidence type="ECO:0000313" key="5">
    <source>
        <dbReference type="EMBL" id="CUU58894.1"/>
    </source>
</evidence>
<gene>
    <name evidence="5" type="ORF">Ga0074812_12322</name>
</gene>
<dbReference type="InterPro" id="IPR000843">
    <property type="entry name" value="HTH_LacI"/>
</dbReference>
<keyword evidence="3" id="KW-0804">Transcription</keyword>
<name>A0A0S4QUX4_9ACTN</name>
<dbReference type="InterPro" id="IPR046335">
    <property type="entry name" value="LacI/GalR-like_sensor"/>
</dbReference>
<dbReference type="GO" id="GO:0000976">
    <property type="term" value="F:transcription cis-regulatory region binding"/>
    <property type="evidence" value="ECO:0007669"/>
    <property type="project" value="TreeGrafter"/>
</dbReference>
<dbReference type="Pfam" id="PF00356">
    <property type="entry name" value="LacI"/>
    <property type="match status" value="1"/>
</dbReference>
<dbReference type="CDD" id="cd06267">
    <property type="entry name" value="PBP1_LacI_sugar_binding-like"/>
    <property type="match status" value="1"/>
</dbReference>
<dbReference type="EMBL" id="FAOZ01000023">
    <property type="protein sequence ID" value="CUU58894.1"/>
    <property type="molecule type" value="Genomic_DNA"/>
</dbReference>
<evidence type="ECO:0000256" key="1">
    <source>
        <dbReference type="ARBA" id="ARBA00023015"/>
    </source>
</evidence>
<dbReference type="Gene3D" id="1.10.260.40">
    <property type="entry name" value="lambda repressor-like DNA-binding domains"/>
    <property type="match status" value="1"/>
</dbReference>
<feature type="domain" description="HTH lacI-type" evidence="4">
    <location>
        <begin position="22"/>
        <end position="76"/>
    </location>
</feature>
<keyword evidence="2 5" id="KW-0238">DNA-binding</keyword>
<dbReference type="PANTHER" id="PTHR30146:SF109">
    <property type="entry name" value="HTH-TYPE TRANSCRIPTIONAL REGULATOR GALS"/>
    <property type="match status" value="1"/>
</dbReference>